<dbReference type="GO" id="GO:0004076">
    <property type="term" value="F:biotin synthase activity"/>
    <property type="evidence" value="ECO:0007669"/>
    <property type="project" value="UniProtKB-UniRule"/>
</dbReference>
<evidence type="ECO:0000256" key="13">
    <source>
        <dbReference type="ARBA" id="ARBA00051157"/>
    </source>
</evidence>
<keyword evidence="6 14" id="KW-0808">Transferase</keyword>
<evidence type="ECO:0000256" key="12">
    <source>
        <dbReference type="ARBA" id="ARBA00023014"/>
    </source>
</evidence>
<dbReference type="CDD" id="cd01335">
    <property type="entry name" value="Radical_SAM"/>
    <property type="match status" value="1"/>
</dbReference>
<dbReference type="GO" id="GO:0005506">
    <property type="term" value="F:iron ion binding"/>
    <property type="evidence" value="ECO:0007669"/>
    <property type="project" value="UniProtKB-UniRule"/>
</dbReference>
<feature type="binding site" evidence="14 15">
    <location>
        <position position="145"/>
    </location>
    <ligand>
        <name>[2Fe-2S] cluster</name>
        <dbReference type="ChEBI" id="CHEBI:190135"/>
    </ligand>
</feature>
<dbReference type="AlphaFoldDB" id="A0A971M6A4"/>
<comment type="subunit">
    <text evidence="3 14">Homodimer.</text>
</comment>
<keyword evidence="8 14" id="KW-0001">2Fe-2S</keyword>
<evidence type="ECO:0000256" key="4">
    <source>
        <dbReference type="ARBA" id="ARBA00012236"/>
    </source>
</evidence>
<dbReference type="PIRSF" id="PIRSF001619">
    <property type="entry name" value="Biotin_synth"/>
    <property type="match status" value="1"/>
</dbReference>
<dbReference type="PANTHER" id="PTHR22976:SF2">
    <property type="entry name" value="BIOTIN SYNTHASE, MITOCHONDRIAL"/>
    <property type="match status" value="1"/>
</dbReference>
<dbReference type="FunFam" id="3.20.20.70:FF:000026">
    <property type="entry name" value="Biotin synthase"/>
    <property type="match status" value="1"/>
</dbReference>
<comment type="catalytic activity">
    <reaction evidence="13 14">
        <text>(4R,5S)-dethiobiotin + (sulfur carrier)-SH + 2 reduced [2Fe-2S]-[ferredoxin] + 2 S-adenosyl-L-methionine = (sulfur carrier)-H + biotin + 2 5'-deoxyadenosine + 2 L-methionine + 2 oxidized [2Fe-2S]-[ferredoxin]</text>
        <dbReference type="Rhea" id="RHEA:22060"/>
        <dbReference type="Rhea" id="RHEA-COMP:10000"/>
        <dbReference type="Rhea" id="RHEA-COMP:10001"/>
        <dbReference type="Rhea" id="RHEA-COMP:14737"/>
        <dbReference type="Rhea" id="RHEA-COMP:14739"/>
        <dbReference type="ChEBI" id="CHEBI:17319"/>
        <dbReference type="ChEBI" id="CHEBI:29917"/>
        <dbReference type="ChEBI" id="CHEBI:33737"/>
        <dbReference type="ChEBI" id="CHEBI:33738"/>
        <dbReference type="ChEBI" id="CHEBI:57586"/>
        <dbReference type="ChEBI" id="CHEBI:57844"/>
        <dbReference type="ChEBI" id="CHEBI:59789"/>
        <dbReference type="ChEBI" id="CHEBI:64428"/>
        <dbReference type="ChEBI" id="CHEBI:149473"/>
        <dbReference type="EC" id="2.8.1.6"/>
    </reaction>
</comment>
<evidence type="ECO:0000256" key="1">
    <source>
        <dbReference type="ARBA" id="ARBA00004942"/>
    </source>
</evidence>
<evidence type="ECO:0000256" key="5">
    <source>
        <dbReference type="ARBA" id="ARBA00022485"/>
    </source>
</evidence>
<dbReference type="SUPFAM" id="SSF102114">
    <property type="entry name" value="Radical SAM enzymes"/>
    <property type="match status" value="1"/>
</dbReference>
<keyword evidence="9 14" id="KW-0479">Metal-binding</keyword>
<reference evidence="17" key="2">
    <citation type="submission" date="2020-01" db="EMBL/GenBank/DDBJ databases">
        <authorList>
            <person name="Campanaro S."/>
        </authorList>
    </citation>
    <scope>NUCLEOTIDE SEQUENCE</scope>
    <source>
        <strain evidence="17">AS06rmzACSIP_7</strain>
    </source>
</reference>
<keyword evidence="5 14" id="KW-0004">4Fe-4S</keyword>
<keyword evidence="7 14" id="KW-0949">S-adenosyl-L-methionine</keyword>
<evidence type="ECO:0000313" key="18">
    <source>
        <dbReference type="Proteomes" id="UP000777265"/>
    </source>
</evidence>
<evidence type="ECO:0000259" key="16">
    <source>
        <dbReference type="PROSITE" id="PS51918"/>
    </source>
</evidence>
<evidence type="ECO:0000313" key="17">
    <source>
        <dbReference type="EMBL" id="NLW36702.1"/>
    </source>
</evidence>
<name>A0A971M6A4_9BACT</name>
<dbReference type="GO" id="GO:0051537">
    <property type="term" value="F:2 iron, 2 sulfur cluster binding"/>
    <property type="evidence" value="ECO:0007669"/>
    <property type="project" value="UniProtKB-KW"/>
</dbReference>
<evidence type="ECO:0000256" key="8">
    <source>
        <dbReference type="ARBA" id="ARBA00022714"/>
    </source>
</evidence>
<dbReference type="HAMAP" id="MF_01694">
    <property type="entry name" value="BioB"/>
    <property type="match status" value="1"/>
</dbReference>
<comment type="function">
    <text evidence="14">Catalyzes the conversion of dethiobiotin (DTB) to biotin by the insertion of a sulfur atom into dethiobiotin via a radical-based mechanism.</text>
</comment>
<dbReference type="GO" id="GO:0051539">
    <property type="term" value="F:4 iron, 4 sulfur cluster binding"/>
    <property type="evidence" value="ECO:0007669"/>
    <property type="project" value="UniProtKB-KW"/>
</dbReference>
<feature type="binding site" evidence="14 15">
    <location>
        <position position="76"/>
    </location>
    <ligand>
        <name>[4Fe-4S] cluster</name>
        <dbReference type="ChEBI" id="CHEBI:49883"/>
        <note>4Fe-4S-S-AdoMet</note>
    </ligand>
</feature>
<evidence type="ECO:0000256" key="9">
    <source>
        <dbReference type="ARBA" id="ARBA00022723"/>
    </source>
</evidence>
<comment type="caution">
    <text evidence="17">The sequence shown here is derived from an EMBL/GenBank/DDBJ whole genome shotgun (WGS) entry which is preliminary data.</text>
</comment>
<feature type="binding site" evidence="14 15">
    <location>
        <position position="275"/>
    </location>
    <ligand>
        <name>[2Fe-2S] cluster</name>
        <dbReference type="ChEBI" id="CHEBI:190135"/>
    </ligand>
</feature>
<evidence type="ECO:0000256" key="6">
    <source>
        <dbReference type="ARBA" id="ARBA00022679"/>
    </source>
</evidence>
<dbReference type="InterPro" id="IPR024177">
    <property type="entry name" value="Biotin_synthase"/>
</dbReference>
<dbReference type="EMBL" id="JAAYEE010000285">
    <property type="protein sequence ID" value="NLW36702.1"/>
    <property type="molecule type" value="Genomic_DNA"/>
</dbReference>
<dbReference type="SMART" id="SM00729">
    <property type="entry name" value="Elp3"/>
    <property type="match status" value="1"/>
</dbReference>
<evidence type="ECO:0000256" key="15">
    <source>
        <dbReference type="PIRSR" id="PIRSR001619-1"/>
    </source>
</evidence>
<dbReference type="InterPro" id="IPR013785">
    <property type="entry name" value="Aldolase_TIM"/>
</dbReference>
<dbReference type="Gene3D" id="3.20.20.70">
    <property type="entry name" value="Aldolase class I"/>
    <property type="match status" value="1"/>
</dbReference>
<keyword evidence="10 14" id="KW-0093">Biotin biosynthesis</keyword>
<dbReference type="Proteomes" id="UP000777265">
    <property type="component" value="Unassembled WGS sequence"/>
</dbReference>
<dbReference type="InterPro" id="IPR006638">
    <property type="entry name" value="Elp3/MiaA/NifB-like_rSAM"/>
</dbReference>
<dbReference type="InterPro" id="IPR002684">
    <property type="entry name" value="Biotin_synth/BioAB"/>
</dbReference>
<feature type="domain" description="Radical SAM core" evidence="16">
    <location>
        <begin position="52"/>
        <end position="280"/>
    </location>
</feature>
<dbReference type="InterPro" id="IPR058240">
    <property type="entry name" value="rSAM_sf"/>
</dbReference>
<organism evidence="17 18">
    <name type="scientific">Syntrophorhabdus aromaticivorans</name>
    <dbReference type="NCBI Taxonomy" id="328301"/>
    <lineage>
        <taxon>Bacteria</taxon>
        <taxon>Pseudomonadati</taxon>
        <taxon>Thermodesulfobacteriota</taxon>
        <taxon>Syntrophorhabdia</taxon>
        <taxon>Syntrophorhabdales</taxon>
        <taxon>Syntrophorhabdaceae</taxon>
        <taxon>Syntrophorhabdus</taxon>
    </lineage>
</organism>
<dbReference type="PANTHER" id="PTHR22976">
    <property type="entry name" value="BIOTIN SYNTHASE"/>
    <property type="match status" value="1"/>
</dbReference>
<dbReference type="SFLD" id="SFLDS00029">
    <property type="entry name" value="Radical_SAM"/>
    <property type="match status" value="1"/>
</dbReference>
<comment type="caution">
    <text evidence="14">Lacks conserved residue(s) required for the propagation of feature annotation.</text>
</comment>
<dbReference type="GO" id="GO:0009102">
    <property type="term" value="P:biotin biosynthetic process"/>
    <property type="evidence" value="ECO:0007669"/>
    <property type="project" value="UniProtKB-UniRule"/>
</dbReference>
<dbReference type="NCBIfam" id="TIGR00433">
    <property type="entry name" value="bioB"/>
    <property type="match status" value="1"/>
</dbReference>
<gene>
    <name evidence="14 17" type="primary">bioB</name>
    <name evidence="17" type="ORF">GXY80_14690</name>
</gene>
<keyword evidence="11 14" id="KW-0408">Iron</keyword>
<dbReference type="Pfam" id="PF06968">
    <property type="entry name" value="BATS"/>
    <property type="match status" value="1"/>
</dbReference>
<comment type="cofactor">
    <cofactor evidence="14">
        <name>[2Fe-2S] cluster</name>
        <dbReference type="ChEBI" id="CHEBI:190135"/>
    </cofactor>
    <text evidence="14">Binds 1 [2Fe-2S] cluster. The cluster is coordinated with 3 cysteines and 1 arginine.</text>
</comment>
<dbReference type="InterPro" id="IPR010722">
    <property type="entry name" value="BATS_dom"/>
</dbReference>
<dbReference type="SFLD" id="SFLDG01060">
    <property type="entry name" value="BATS_domain_containing"/>
    <property type="match status" value="1"/>
</dbReference>
<feature type="binding site" evidence="14 15">
    <location>
        <position position="205"/>
    </location>
    <ligand>
        <name>[2Fe-2S] cluster</name>
        <dbReference type="ChEBI" id="CHEBI:190135"/>
    </ligand>
</feature>
<evidence type="ECO:0000256" key="2">
    <source>
        <dbReference type="ARBA" id="ARBA00010765"/>
    </source>
</evidence>
<feature type="binding site" evidence="14 15">
    <location>
        <position position="73"/>
    </location>
    <ligand>
        <name>[4Fe-4S] cluster</name>
        <dbReference type="ChEBI" id="CHEBI:49883"/>
        <note>4Fe-4S-S-AdoMet</note>
    </ligand>
</feature>
<evidence type="ECO:0000256" key="11">
    <source>
        <dbReference type="ARBA" id="ARBA00023004"/>
    </source>
</evidence>
<comment type="pathway">
    <text evidence="1 14">Cofactor biosynthesis; biotin biosynthesis; biotin from 7,8-diaminononanoate: step 2/2.</text>
</comment>
<keyword evidence="12 14" id="KW-0411">Iron-sulfur</keyword>
<dbReference type="SMART" id="SM00876">
    <property type="entry name" value="BATS"/>
    <property type="match status" value="1"/>
</dbReference>
<evidence type="ECO:0000256" key="10">
    <source>
        <dbReference type="ARBA" id="ARBA00022756"/>
    </source>
</evidence>
<accession>A0A971M6A4</accession>
<dbReference type="EC" id="2.8.1.6" evidence="4 14"/>
<evidence type="ECO:0000256" key="14">
    <source>
        <dbReference type="HAMAP-Rule" id="MF_01694"/>
    </source>
</evidence>
<evidence type="ECO:0000256" key="7">
    <source>
        <dbReference type="ARBA" id="ARBA00022691"/>
    </source>
</evidence>
<feature type="binding site" evidence="14 15">
    <location>
        <position position="69"/>
    </location>
    <ligand>
        <name>[4Fe-4S] cluster</name>
        <dbReference type="ChEBI" id="CHEBI:49883"/>
        <note>4Fe-4S-S-AdoMet</note>
    </ligand>
</feature>
<dbReference type="PROSITE" id="PS51918">
    <property type="entry name" value="RADICAL_SAM"/>
    <property type="match status" value="1"/>
</dbReference>
<reference evidence="17" key="1">
    <citation type="journal article" date="2020" name="Biotechnol. Biofuels">
        <title>New insights from the biogas microbiome by comprehensive genome-resolved metagenomics of nearly 1600 species originating from multiple anaerobic digesters.</title>
        <authorList>
            <person name="Campanaro S."/>
            <person name="Treu L."/>
            <person name="Rodriguez-R L.M."/>
            <person name="Kovalovszki A."/>
            <person name="Ziels R.M."/>
            <person name="Maus I."/>
            <person name="Zhu X."/>
            <person name="Kougias P.G."/>
            <person name="Basile A."/>
            <person name="Luo G."/>
            <person name="Schluter A."/>
            <person name="Konstantinidis K.T."/>
            <person name="Angelidaki I."/>
        </authorList>
    </citation>
    <scope>NUCLEOTIDE SEQUENCE</scope>
    <source>
        <strain evidence="17">AS06rmzACSIP_7</strain>
    </source>
</reference>
<protein>
    <recommendedName>
        <fullName evidence="4 14">Biotin synthase</fullName>
        <ecNumber evidence="4 14">2.8.1.6</ecNumber>
    </recommendedName>
</protein>
<comment type="similarity">
    <text evidence="2 14">Belongs to the radical SAM superfamily. Biotin synthase family.</text>
</comment>
<dbReference type="InterPro" id="IPR007197">
    <property type="entry name" value="rSAM"/>
</dbReference>
<proteinExistence type="inferred from homology"/>
<sequence length="330" mass="36311">MDSHDSRIKVLAEKSIKNRGINSDDAQGLYEIGINDPFPLMAYGSRIREHFKGKKVSLCCIVNAKSGVCPENCRFCAQSAHYHTDAPVYPLLPAKEIVEKARVARDCGAHFFGIVTSGTSIGSQQEWDEIYEAIEGINRLGMKPCGSLGMLNDEEARRLKSAGLFRYHHNLETSRSFFENICTTHDYEDDIETNKAARRAGLSVCCGGIIGLGETMEHRIELALTLQEINVDSVPINILNPITGTPFGGNPPLSPMEILLTIAIYRFILPDKDIKLCGGKEKNLRQLLPMAIVAGSNSLMTGNYLTTTGRAADHDIEMIRDLGLEPAESL</sequence>
<dbReference type="SFLD" id="SFLDG01278">
    <property type="entry name" value="biotin_synthase_like"/>
    <property type="match status" value="1"/>
</dbReference>
<comment type="cofactor">
    <cofactor evidence="14 15">
        <name>[4Fe-4S] cluster</name>
        <dbReference type="ChEBI" id="CHEBI:49883"/>
    </cofactor>
    <text evidence="14 15">Binds 1 [4Fe-4S] cluster. The cluster is coordinated with 3 cysteines and an exchangeable S-adenosyl-L-methionine.</text>
</comment>
<dbReference type="Pfam" id="PF04055">
    <property type="entry name" value="Radical_SAM"/>
    <property type="match status" value="1"/>
</dbReference>
<evidence type="ECO:0000256" key="3">
    <source>
        <dbReference type="ARBA" id="ARBA00011738"/>
    </source>
</evidence>
<comment type="cofactor">
    <cofactor evidence="15">
        <name>[2Fe-2S] cluster</name>
        <dbReference type="ChEBI" id="CHEBI:190135"/>
    </cofactor>
    <text evidence="15">Binds 1 [2Fe-2S] cluster. The cluster is coordinated with 3 cysteines and 1 arginine.</text>
</comment>